<proteinExistence type="inferred from homology"/>
<comment type="pathway">
    <text evidence="3">Amino-acid biosynthesis; L-valine biosynthesis; L-valine from pyruvate: step 4/4.</text>
</comment>
<dbReference type="GO" id="GO:0005829">
    <property type="term" value="C:cytosol"/>
    <property type="evidence" value="ECO:0007669"/>
    <property type="project" value="TreeGrafter"/>
</dbReference>
<gene>
    <name evidence="13" type="ORF">SAMN05216323_10595</name>
</gene>
<evidence type="ECO:0000313" key="13">
    <source>
        <dbReference type="EMBL" id="SDC88834.1"/>
    </source>
</evidence>
<keyword evidence="14" id="KW-1185">Reference proteome</keyword>
<evidence type="ECO:0000256" key="1">
    <source>
        <dbReference type="ARBA" id="ARBA00001933"/>
    </source>
</evidence>
<comment type="similarity">
    <text evidence="5 11">Belongs to the class-IV pyridoxal-phosphate-dependent aminotransferase family.</text>
</comment>
<keyword evidence="13" id="KW-0032">Aminotransferase</keyword>
<evidence type="ECO:0000313" key="14">
    <source>
        <dbReference type="Proteomes" id="UP000199452"/>
    </source>
</evidence>
<comment type="pathway">
    <text evidence="2">Amino-acid biosynthesis; L-isoleucine biosynthesis; L-isoleucine from 2-oxobutanoate: step 4/4.</text>
</comment>
<evidence type="ECO:0000256" key="7">
    <source>
        <dbReference type="ARBA" id="ARBA00022898"/>
    </source>
</evidence>
<dbReference type="InterPro" id="IPR036038">
    <property type="entry name" value="Aminotransferase-like"/>
</dbReference>
<comment type="cofactor">
    <cofactor evidence="1 12">
        <name>pyridoxal 5'-phosphate</name>
        <dbReference type="ChEBI" id="CHEBI:597326"/>
    </cofactor>
</comment>
<dbReference type="Proteomes" id="UP000199452">
    <property type="component" value="Unassembled WGS sequence"/>
</dbReference>
<comment type="catalytic activity">
    <reaction evidence="8">
        <text>L-valine + 2-oxoglutarate = 3-methyl-2-oxobutanoate + L-glutamate</text>
        <dbReference type="Rhea" id="RHEA:24813"/>
        <dbReference type="ChEBI" id="CHEBI:11851"/>
        <dbReference type="ChEBI" id="CHEBI:16810"/>
        <dbReference type="ChEBI" id="CHEBI:29985"/>
        <dbReference type="ChEBI" id="CHEBI:57762"/>
        <dbReference type="EC" id="2.6.1.42"/>
    </reaction>
</comment>
<dbReference type="PROSITE" id="PS00770">
    <property type="entry name" value="AA_TRANSFER_CLASS_4"/>
    <property type="match status" value="1"/>
</dbReference>
<protein>
    <recommendedName>
        <fullName evidence="6">branched-chain-amino-acid transaminase</fullName>
        <ecNumber evidence="6">2.6.1.42</ecNumber>
    </recommendedName>
</protein>
<reference evidence="13 14" key="1">
    <citation type="submission" date="2016-09" db="EMBL/GenBank/DDBJ databases">
        <authorList>
            <person name="Capua I."/>
            <person name="De Benedictis P."/>
            <person name="Joannis T."/>
            <person name="Lombin L.H."/>
            <person name="Cattoli G."/>
        </authorList>
    </citation>
    <scope>NUCLEOTIDE SEQUENCE [LARGE SCALE GENOMIC DNA]</scope>
    <source>
        <strain evidence="13 14">A7P-90m</strain>
    </source>
</reference>
<dbReference type="Gene3D" id="3.20.10.10">
    <property type="entry name" value="D-amino Acid Aminotransferase, subunit A, domain 2"/>
    <property type="match status" value="1"/>
</dbReference>
<dbReference type="GO" id="GO:0046394">
    <property type="term" value="P:carboxylic acid biosynthetic process"/>
    <property type="evidence" value="ECO:0007669"/>
    <property type="project" value="UniProtKB-ARBA"/>
</dbReference>
<evidence type="ECO:0000256" key="3">
    <source>
        <dbReference type="ARBA" id="ARBA00004931"/>
    </source>
</evidence>
<evidence type="ECO:0000256" key="5">
    <source>
        <dbReference type="ARBA" id="ARBA00009320"/>
    </source>
</evidence>
<dbReference type="PANTHER" id="PTHR42743">
    <property type="entry name" value="AMINO-ACID AMINOTRANSFERASE"/>
    <property type="match status" value="1"/>
</dbReference>
<dbReference type="InterPro" id="IPR001544">
    <property type="entry name" value="Aminotrans_IV"/>
</dbReference>
<dbReference type="InterPro" id="IPR043132">
    <property type="entry name" value="BCAT-like_C"/>
</dbReference>
<name>A0A1G6QA98_9BACT</name>
<evidence type="ECO:0000256" key="12">
    <source>
        <dbReference type="RuleBase" id="RU004516"/>
    </source>
</evidence>
<dbReference type="EMBL" id="FMYP01000059">
    <property type="protein sequence ID" value="SDC88834.1"/>
    <property type="molecule type" value="Genomic_DNA"/>
</dbReference>
<keyword evidence="13" id="KW-0808">Transferase</keyword>
<comment type="catalytic activity">
    <reaction evidence="9">
        <text>L-isoleucine + 2-oxoglutarate = (S)-3-methyl-2-oxopentanoate + L-glutamate</text>
        <dbReference type="Rhea" id="RHEA:24801"/>
        <dbReference type="ChEBI" id="CHEBI:16810"/>
        <dbReference type="ChEBI" id="CHEBI:29985"/>
        <dbReference type="ChEBI" id="CHEBI:35146"/>
        <dbReference type="ChEBI" id="CHEBI:58045"/>
        <dbReference type="EC" id="2.6.1.42"/>
    </reaction>
</comment>
<dbReference type="EC" id="2.6.1.42" evidence="6"/>
<dbReference type="PANTHER" id="PTHR42743:SF11">
    <property type="entry name" value="AMINODEOXYCHORISMATE LYASE"/>
    <property type="match status" value="1"/>
</dbReference>
<evidence type="ECO:0000256" key="4">
    <source>
        <dbReference type="ARBA" id="ARBA00005072"/>
    </source>
</evidence>
<dbReference type="InterPro" id="IPR043131">
    <property type="entry name" value="BCAT-like_N"/>
</dbReference>
<comment type="pathway">
    <text evidence="4">Amino-acid biosynthesis; L-leucine biosynthesis; L-leucine from 3-methyl-2-oxobutanoate: step 4/4.</text>
</comment>
<dbReference type="GO" id="GO:0004084">
    <property type="term" value="F:branched-chain-amino-acid transaminase activity"/>
    <property type="evidence" value="ECO:0007669"/>
    <property type="project" value="UniProtKB-EC"/>
</dbReference>
<dbReference type="STRING" id="1640674.SAMN05216323_10595"/>
<sequence>MILPPVTYPYIIIDGDICLDKAPLNSTPEGTVVYEVVRLIEGKPLFWDEHYHRLMESCSIAHLNFSLSSTALIAALKKLVTSNGASFINFKLEVFSVASQLHYRMFFITSNYPDKLLYTTGVPLGFLNEERIDPSAKIINVSIRNKANRLIEQENFFEVLLVNAKGEITEGSRSNVFFIAGTRLLTPPLHEVLPGVTRFHVIQIAQQMGFSVDEVVIKAADISSFDSAFITGTSPMLMPVSSLNSHTFNIQHPVCKTLLDGYQQKVIENINSFEY</sequence>
<dbReference type="InterPro" id="IPR050571">
    <property type="entry name" value="Class-IV_PLP-Dep_Aminotrnsfr"/>
</dbReference>
<dbReference type="AlphaFoldDB" id="A0A1G6QA98"/>
<accession>A0A1G6QA98</accession>
<dbReference type="CDD" id="cd00449">
    <property type="entry name" value="PLPDE_IV"/>
    <property type="match status" value="1"/>
</dbReference>
<evidence type="ECO:0000256" key="8">
    <source>
        <dbReference type="ARBA" id="ARBA00048212"/>
    </source>
</evidence>
<evidence type="ECO:0000256" key="9">
    <source>
        <dbReference type="ARBA" id="ARBA00048798"/>
    </source>
</evidence>
<comment type="catalytic activity">
    <reaction evidence="10">
        <text>L-leucine + 2-oxoglutarate = 4-methyl-2-oxopentanoate + L-glutamate</text>
        <dbReference type="Rhea" id="RHEA:18321"/>
        <dbReference type="ChEBI" id="CHEBI:16810"/>
        <dbReference type="ChEBI" id="CHEBI:17865"/>
        <dbReference type="ChEBI" id="CHEBI:29985"/>
        <dbReference type="ChEBI" id="CHEBI:57427"/>
        <dbReference type="EC" id="2.6.1.42"/>
    </reaction>
</comment>
<dbReference type="SUPFAM" id="SSF56752">
    <property type="entry name" value="D-aminoacid aminotransferase-like PLP-dependent enzymes"/>
    <property type="match status" value="1"/>
</dbReference>
<organism evidence="13 14">
    <name type="scientific">Williamwhitmania taraxaci</name>
    <dbReference type="NCBI Taxonomy" id="1640674"/>
    <lineage>
        <taxon>Bacteria</taxon>
        <taxon>Pseudomonadati</taxon>
        <taxon>Bacteroidota</taxon>
        <taxon>Bacteroidia</taxon>
        <taxon>Bacteroidales</taxon>
        <taxon>Williamwhitmaniaceae</taxon>
        <taxon>Williamwhitmania</taxon>
    </lineage>
</organism>
<keyword evidence="7 12" id="KW-0663">Pyridoxal phosphate</keyword>
<dbReference type="Pfam" id="PF01063">
    <property type="entry name" value="Aminotran_4"/>
    <property type="match status" value="1"/>
</dbReference>
<dbReference type="InterPro" id="IPR018300">
    <property type="entry name" value="Aminotrans_IV_CS"/>
</dbReference>
<evidence type="ECO:0000256" key="11">
    <source>
        <dbReference type="RuleBase" id="RU004106"/>
    </source>
</evidence>
<dbReference type="Gene3D" id="3.30.470.10">
    <property type="match status" value="1"/>
</dbReference>
<evidence type="ECO:0000256" key="2">
    <source>
        <dbReference type="ARBA" id="ARBA00004824"/>
    </source>
</evidence>
<evidence type="ECO:0000256" key="6">
    <source>
        <dbReference type="ARBA" id="ARBA00013053"/>
    </source>
</evidence>
<evidence type="ECO:0000256" key="10">
    <source>
        <dbReference type="ARBA" id="ARBA00049229"/>
    </source>
</evidence>